<evidence type="ECO:0000313" key="9">
    <source>
        <dbReference type="Proteomes" id="UP000247609"/>
    </source>
</evidence>
<dbReference type="Pfam" id="PF22458">
    <property type="entry name" value="RsmF-B_ferredox"/>
    <property type="match status" value="1"/>
</dbReference>
<dbReference type="PROSITE" id="PS01153">
    <property type="entry name" value="NOL1_NOP2_SUN"/>
    <property type="match status" value="1"/>
</dbReference>
<protein>
    <submittedName>
        <fullName evidence="8">rRNA cytosine-C5-methylase</fullName>
    </submittedName>
</protein>
<evidence type="ECO:0000256" key="2">
    <source>
        <dbReference type="ARBA" id="ARBA00022603"/>
    </source>
</evidence>
<dbReference type="Proteomes" id="UP000247609">
    <property type="component" value="Unassembled WGS sequence"/>
</dbReference>
<dbReference type="GO" id="GO:0003723">
    <property type="term" value="F:RNA binding"/>
    <property type="evidence" value="ECO:0007669"/>
    <property type="project" value="UniProtKB-UniRule"/>
</dbReference>
<dbReference type="InterPro" id="IPR018314">
    <property type="entry name" value="RsmB/NOL1/NOP2-like_CS"/>
</dbReference>
<name>A0A318QAD8_9PROT</name>
<dbReference type="RefSeq" id="WP_110529414.1">
    <property type="nucleotide sequence ID" value="NZ_NOXG01000005.1"/>
</dbReference>
<evidence type="ECO:0000259" key="7">
    <source>
        <dbReference type="PROSITE" id="PS51686"/>
    </source>
</evidence>
<dbReference type="InterPro" id="IPR001678">
    <property type="entry name" value="MeTrfase_RsmB-F_NOP2_dom"/>
</dbReference>
<dbReference type="InterPro" id="IPR054728">
    <property type="entry name" value="RsmB-like_ferredoxin"/>
</dbReference>
<dbReference type="EMBL" id="NOXG01000005">
    <property type="protein sequence ID" value="PYD75875.1"/>
    <property type="molecule type" value="Genomic_DNA"/>
</dbReference>
<dbReference type="PROSITE" id="PS51686">
    <property type="entry name" value="SAM_MT_RSMB_NOP"/>
    <property type="match status" value="1"/>
</dbReference>
<accession>A0A318QAD8</accession>
<dbReference type="SUPFAM" id="SSF53335">
    <property type="entry name" value="S-adenosyl-L-methionine-dependent methyltransferases"/>
    <property type="match status" value="1"/>
</dbReference>
<evidence type="ECO:0000256" key="3">
    <source>
        <dbReference type="ARBA" id="ARBA00022679"/>
    </source>
</evidence>
<dbReference type="Gene3D" id="3.30.70.1170">
    <property type="entry name" value="Sun protein, domain 3"/>
    <property type="match status" value="1"/>
</dbReference>
<dbReference type="InterPro" id="IPR029063">
    <property type="entry name" value="SAM-dependent_MTases_sf"/>
</dbReference>
<keyword evidence="5 6" id="KW-0694">RNA-binding</keyword>
<dbReference type="CDD" id="cd02440">
    <property type="entry name" value="AdoMet_MTases"/>
    <property type="match status" value="1"/>
</dbReference>
<evidence type="ECO:0000313" key="8">
    <source>
        <dbReference type="EMBL" id="PYD75875.1"/>
    </source>
</evidence>
<dbReference type="GO" id="GO:0001510">
    <property type="term" value="P:RNA methylation"/>
    <property type="evidence" value="ECO:0007669"/>
    <property type="project" value="InterPro"/>
</dbReference>
<keyword evidence="4 6" id="KW-0949">S-adenosyl-L-methionine</keyword>
<comment type="caution">
    <text evidence="6">Lacks conserved residue(s) required for the propagation of feature annotation.</text>
</comment>
<evidence type="ECO:0000256" key="6">
    <source>
        <dbReference type="PROSITE-ProRule" id="PRU01023"/>
    </source>
</evidence>
<sequence length="433" mass="47570">MTPSARLSATIDLLSAMEATPYRPADAVANSFFRERRYIGGGDRRAISARVWDILRHWRRLCWWIERAGAPVTPRSLTLAMVVLARQDRMTPEELFSGERYAPTRLSAQETALCALLKEQPLDHPEMPRPVRLEVPDWLLAHLDNAFGDQTEAELAAMGSEATLDLRANLLKTTREAARAALAEEGIVTRETALSPWGLRVAGRQPVTSTAAFRAGLIEIQDEGSQLIAAVVGAEPGMRVLDYCAGAAGKTLAMAMTMNNRGHIVACDVSEPRLEGAVRRLRRAGVHNAERHLLVPGDKWARRRAGSFDRVLVDAPCTGTGTWRRNPDARLRLRESDLRELMEKQADILDRAAKLLRPGGRLVYATCSILPEENQNQIAAFVQRNPEFRMVTPPAVEGGGGMPAGLLVDGKMSLSPLRNGTDGFFAAIMERAA</sequence>
<proteinExistence type="inferred from homology"/>
<dbReference type="PANTHER" id="PTHR22807:SF53">
    <property type="entry name" value="RIBOSOMAL RNA SMALL SUBUNIT METHYLTRANSFERASE B-RELATED"/>
    <property type="match status" value="1"/>
</dbReference>
<keyword evidence="2 6" id="KW-0489">Methyltransferase</keyword>
<dbReference type="Pfam" id="PF01189">
    <property type="entry name" value="Methyltr_RsmB-F"/>
    <property type="match status" value="1"/>
</dbReference>
<dbReference type="InterPro" id="IPR049560">
    <property type="entry name" value="MeTrfase_RsmB-F_NOP2_cat"/>
</dbReference>
<gene>
    <name evidence="8" type="ORF">CFR71_07390</name>
</gene>
<dbReference type="InterPro" id="IPR023267">
    <property type="entry name" value="RCMT"/>
</dbReference>
<dbReference type="GO" id="GO:0008173">
    <property type="term" value="F:RNA methyltransferase activity"/>
    <property type="evidence" value="ECO:0007669"/>
    <property type="project" value="InterPro"/>
</dbReference>
<feature type="binding site" evidence="6">
    <location>
        <position position="314"/>
    </location>
    <ligand>
        <name>S-adenosyl-L-methionine</name>
        <dbReference type="ChEBI" id="CHEBI:59789"/>
    </ligand>
</feature>
<feature type="active site" description="Nucleophile" evidence="6">
    <location>
        <position position="367"/>
    </location>
</feature>
<feature type="binding site" evidence="6">
    <location>
        <position position="298"/>
    </location>
    <ligand>
        <name>S-adenosyl-L-methionine</name>
        <dbReference type="ChEBI" id="CHEBI:59789"/>
    </ligand>
</feature>
<keyword evidence="3 6" id="KW-0808">Transferase</keyword>
<dbReference type="PANTHER" id="PTHR22807">
    <property type="entry name" value="NOP2 YEAST -RELATED NOL1/NOP2/FMU SUN DOMAIN-CONTAINING"/>
    <property type="match status" value="1"/>
</dbReference>
<comment type="caution">
    <text evidence="8">The sequence shown here is derived from an EMBL/GenBank/DDBJ whole genome shotgun (WGS) entry which is preliminary data.</text>
</comment>
<reference evidence="8 9" key="1">
    <citation type="submission" date="2017-07" db="EMBL/GenBank/DDBJ databases">
        <title>A draft genome sequence of Komagataeibacter sp. T5K1.</title>
        <authorList>
            <person name="Skraban J."/>
            <person name="Cleenwerck I."/>
            <person name="Vandamme P."/>
            <person name="Trcek J."/>
        </authorList>
    </citation>
    <scope>NUCLEOTIDE SEQUENCE [LARGE SCALE GENOMIC DNA]</scope>
    <source>
        <strain evidence="8 9">T5K1</strain>
    </source>
</reference>
<evidence type="ECO:0000256" key="5">
    <source>
        <dbReference type="ARBA" id="ARBA00022884"/>
    </source>
</evidence>
<evidence type="ECO:0000256" key="1">
    <source>
        <dbReference type="ARBA" id="ARBA00007494"/>
    </source>
</evidence>
<evidence type="ECO:0000256" key="4">
    <source>
        <dbReference type="ARBA" id="ARBA00022691"/>
    </source>
</evidence>
<dbReference type="Gene3D" id="3.40.50.150">
    <property type="entry name" value="Vaccinia Virus protein VP39"/>
    <property type="match status" value="1"/>
</dbReference>
<dbReference type="PRINTS" id="PR02008">
    <property type="entry name" value="RCMTFAMILY"/>
</dbReference>
<feature type="domain" description="SAM-dependent MTase RsmB/NOP-type" evidence="7">
    <location>
        <begin position="154"/>
        <end position="432"/>
    </location>
</feature>
<comment type="similarity">
    <text evidence="1 6">Belongs to the class I-like SAM-binding methyltransferase superfamily. RsmB/NOP family.</text>
</comment>
<dbReference type="AlphaFoldDB" id="A0A318QAD8"/>
<feature type="binding site" evidence="6">
    <location>
        <position position="268"/>
    </location>
    <ligand>
        <name>S-adenosyl-L-methionine</name>
        <dbReference type="ChEBI" id="CHEBI:59789"/>
    </ligand>
</feature>
<organism evidence="8 9">
    <name type="scientific">Novacetimonas pomaceti</name>
    <dbReference type="NCBI Taxonomy" id="2021998"/>
    <lineage>
        <taxon>Bacteria</taxon>
        <taxon>Pseudomonadati</taxon>
        <taxon>Pseudomonadota</taxon>
        <taxon>Alphaproteobacteria</taxon>
        <taxon>Acetobacterales</taxon>
        <taxon>Acetobacteraceae</taxon>
        <taxon>Novacetimonas</taxon>
    </lineage>
</organism>